<evidence type="ECO:0000313" key="4">
    <source>
        <dbReference type="Proteomes" id="UP000503441"/>
    </source>
</evidence>
<evidence type="ECO:0000313" key="3">
    <source>
        <dbReference type="EMBL" id="QIM18261.1"/>
    </source>
</evidence>
<feature type="transmembrane region" description="Helical" evidence="1">
    <location>
        <begin position="6"/>
        <end position="23"/>
    </location>
</feature>
<dbReference type="RefSeq" id="WP_166329676.1">
    <property type="nucleotide sequence ID" value="NZ_CP049933.1"/>
</dbReference>
<keyword evidence="1" id="KW-0812">Transmembrane</keyword>
<evidence type="ECO:0000259" key="2">
    <source>
        <dbReference type="Pfam" id="PF12158"/>
    </source>
</evidence>
<keyword evidence="1" id="KW-1133">Transmembrane helix</keyword>
<feature type="domain" description="DUF3592" evidence="2">
    <location>
        <begin position="49"/>
        <end position="110"/>
    </location>
</feature>
<proteinExistence type="predicted"/>
<reference evidence="3 4" key="1">
    <citation type="submission" date="2020-03" db="EMBL/GenBank/DDBJ databases">
        <title>Leucobacter sp. nov., isolated from beetles.</title>
        <authorList>
            <person name="Hyun D.-W."/>
            <person name="Bae J.-W."/>
        </authorList>
    </citation>
    <scope>NUCLEOTIDE SEQUENCE [LARGE SCALE GENOMIC DNA]</scope>
    <source>
        <strain evidence="3 4">HDW9A</strain>
    </source>
</reference>
<dbReference type="InterPro" id="IPR021994">
    <property type="entry name" value="DUF3592"/>
</dbReference>
<dbReference type="Proteomes" id="UP000503441">
    <property type="component" value="Chromosome"/>
</dbReference>
<keyword evidence="1" id="KW-0472">Membrane</keyword>
<accession>A0ABX6JVC3</accession>
<gene>
    <name evidence="3" type="ORF">G7066_05630</name>
</gene>
<evidence type="ECO:0000256" key="1">
    <source>
        <dbReference type="SAM" id="Phobius"/>
    </source>
</evidence>
<sequence length="121" mass="13042">MSIATPILIAVGVVLLTASVMLFRRAAVKRRVIDRVCVQGAVVRHVFLYRPPRLEFDYPAPDGSRLRAIGQIAFSLGGIQQQLEGLSPGAPILVYVDPHNPQDAILTPGLQAATAGCLPRF</sequence>
<name>A0ABX6JVC3_9MICO</name>
<dbReference type="Pfam" id="PF12158">
    <property type="entry name" value="DUF3592"/>
    <property type="match status" value="1"/>
</dbReference>
<organism evidence="3 4">
    <name type="scientific">Leucobacter coleopterorum</name>
    <dbReference type="NCBI Taxonomy" id="2714933"/>
    <lineage>
        <taxon>Bacteria</taxon>
        <taxon>Bacillati</taxon>
        <taxon>Actinomycetota</taxon>
        <taxon>Actinomycetes</taxon>
        <taxon>Micrococcales</taxon>
        <taxon>Microbacteriaceae</taxon>
        <taxon>Leucobacter</taxon>
    </lineage>
</organism>
<protein>
    <recommendedName>
        <fullName evidence="2">DUF3592 domain-containing protein</fullName>
    </recommendedName>
</protein>
<keyword evidence="4" id="KW-1185">Reference proteome</keyword>
<dbReference type="EMBL" id="CP049933">
    <property type="protein sequence ID" value="QIM18261.1"/>
    <property type="molecule type" value="Genomic_DNA"/>
</dbReference>